<evidence type="ECO:0000313" key="2">
    <source>
        <dbReference type="Proteomes" id="UP000499080"/>
    </source>
</evidence>
<comment type="caution">
    <text evidence="1">The sequence shown here is derived from an EMBL/GenBank/DDBJ whole genome shotgun (WGS) entry which is preliminary data.</text>
</comment>
<gene>
    <name evidence="1" type="ORF">AVEN_37880_1</name>
</gene>
<sequence length="74" mass="8661">MKPKKLLFLYPNLNTPVIEISEAWRDYSRNQADSTEEPPCKRVWCTLNPLRKMSSRWCGAEVWRRVPSGVVLVI</sequence>
<name>A0A4Y2R2W3_ARAVE</name>
<organism evidence="1 2">
    <name type="scientific">Araneus ventricosus</name>
    <name type="common">Orbweaver spider</name>
    <name type="synonym">Epeira ventricosa</name>
    <dbReference type="NCBI Taxonomy" id="182803"/>
    <lineage>
        <taxon>Eukaryota</taxon>
        <taxon>Metazoa</taxon>
        <taxon>Ecdysozoa</taxon>
        <taxon>Arthropoda</taxon>
        <taxon>Chelicerata</taxon>
        <taxon>Arachnida</taxon>
        <taxon>Araneae</taxon>
        <taxon>Araneomorphae</taxon>
        <taxon>Entelegynae</taxon>
        <taxon>Araneoidea</taxon>
        <taxon>Araneidae</taxon>
        <taxon>Araneus</taxon>
    </lineage>
</organism>
<keyword evidence="2" id="KW-1185">Reference proteome</keyword>
<protein>
    <submittedName>
        <fullName evidence="1">Uncharacterized protein</fullName>
    </submittedName>
</protein>
<dbReference type="Proteomes" id="UP000499080">
    <property type="component" value="Unassembled WGS sequence"/>
</dbReference>
<reference evidence="1 2" key="1">
    <citation type="journal article" date="2019" name="Sci. Rep.">
        <title>Orb-weaving spider Araneus ventricosus genome elucidates the spidroin gene catalogue.</title>
        <authorList>
            <person name="Kono N."/>
            <person name="Nakamura H."/>
            <person name="Ohtoshi R."/>
            <person name="Moran D.A.P."/>
            <person name="Shinohara A."/>
            <person name="Yoshida Y."/>
            <person name="Fujiwara M."/>
            <person name="Mori M."/>
            <person name="Tomita M."/>
            <person name="Arakawa K."/>
        </authorList>
    </citation>
    <scope>NUCLEOTIDE SEQUENCE [LARGE SCALE GENOMIC DNA]</scope>
</reference>
<dbReference type="AlphaFoldDB" id="A0A4Y2R2W3"/>
<proteinExistence type="predicted"/>
<evidence type="ECO:0000313" key="1">
    <source>
        <dbReference type="EMBL" id="GBN70002.1"/>
    </source>
</evidence>
<accession>A0A4Y2R2W3</accession>
<dbReference type="EMBL" id="BGPR01015626">
    <property type="protein sequence ID" value="GBN70002.1"/>
    <property type="molecule type" value="Genomic_DNA"/>
</dbReference>